<evidence type="ECO:0000256" key="3">
    <source>
        <dbReference type="ARBA" id="ARBA00007658"/>
    </source>
</evidence>
<keyword evidence="6" id="KW-0479">Metal-binding</keyword>
<feature type="chain" id="PRO_5045353854" description="alpha-1,2-Mannosidase" evidence="9">
    <location>
        <begin position="21"/>
        <end position="512"/>
    </location>
</feature>
<comment type="cofactor">
    <cofactor evidence="1 6">
        <name>Ca(2+)</name>
        <dbReference type="ChEBI" id="CHEBI:29108"/>
    </cofactor>
</comment>
<dbReference type="RefSeq" id="XP_016931058.3">
    <property type="nucleotide sequence ID" value="XM_017075569.4"/>
</dbReference>
<dbReference type="InterPro" id="IPR036026">
    <property type="entry name" value="Seven-hairpin_glycosidases"/>
</dbReference>
<evidence type="ECO:0000256" key="9">
    <source>
        <dbReference type="SAM" id="SignalP"/>
    </source>
</evidence>
<feature type="disulfide bond" evidence="7">
    <location>
        <begin position="324"/>
        <end position="358"/>
    </location>
</feature>
<dbReference type="PANTHER" id="PTHR11742:SF6">
    <property type="entry name" value="MANNOSYL-OLIGOSACCHARIDE ALPHA-1,2-MANNOSIDASE IA-RELATED"/>
    <property type="match status" value="1"/>
</dbReference>
<dbReference type="Gene3D" id="1.50.10.10">
    <property type="match status" value="1"/>
</dbReference>
<evidence type="ECO:0000256" key="5">
    <source>
        <dbReference type="ARBA" id="ARBA00023157"/>
    </source>
</evidence>
<feature type="binding site" evidence="6">
    <location>
        <position position="485"/>
    </location>
    <ligand>
        <name>Ca(2+)</name>
        <dbReference type="ChEBI" id="CHEBI:29108"/>
    </ligand>
</feature>
<keyword evidence="9" id="KW-0732">Signal</keyword>
<evidence type="ECO:0000256" key="8">
    <source>
        <dbReference type="RuleBase" id="RU361193"/>
    </source>
</evidence>
<dbReference type="Proteomes" id="UP001652628">
    <property type="component" value="Chromosome 2L"/>
</dbReference>
<keyword evidence="6" id="KW-0106">Calcium</keyword>
<sequence>MNAKQLLQTILLIKTVGVFSLVNIQTKKFGLSGHIDWRVNSKREKVKEMMKFAWKGYAENAWGFNELNSELGVPHNESVFGSHHIGLSIIDSLDTLFIMGLKEEYEQGRKWVADNFTLDNIDDYLSVYELTVRIAGGLLSMYAMTGDDVYITQSEYVIRKLLPAFNSSMHIPHARINPAAKKAAPHPWTPESLLGEIASLNMEFYYTSEITGHRKYRPIVHHVRDQLDMLFKPRDMYPDYIHPRTALWGPLKMSMGPKGGGGLYEGMLKSWLRSNQLDDQARDLYMKAIHQVINSMVGLSFGGLTYVGELSNFHVIRRMEHSTCFAGGLIALGSQAFYNDSRLEAKHLQLGKDLALSCRESYRRSATGLGPESFQFDSVPREDATARESDSKAYRLRPDVVETYLILWRLTHDQKYRDWGWEVVEALEKYCRTKFGFAGLQNVYDPKGPRDGVQGSHFLSETLKFLYLLFSKDSLLPLKKWVFNTAGHPLPVRYINNKFRGSQLKPYVHFSI</sequence>
<organism evidence="10 11">
    <name type="scientific">Drosophila suzukii</name>
    <name type="common">Spotted-wing drosophila fruit fly</name>
    <dbReference type="NCBI Taxonomy" id="28584"/>
    <lineage>
        <taxon>Eukaryota</taxon>
        <taxon>Metazoa</taxon>
        <taxon>Ecdysozoa</taxon>
        <taxon>Arthropoda</taxon>
        <taxon>Hexapoda</taxon>
        <taxon>Insecta</taxon>
        <taxon>Pterygota</taxon>
        <taxon>Neoptera</taxon>
        <taxon>Endopterygota</taxon>
        <taxon>Diptera</taxon>
        <taxon>Brachycera</taxon>
        <taxon>Muscomorpha</taxon>
        <taxon>Ephydroidea</taxon>
        <taxon>Drosophilidae</taxon>
        <taxon>Drosophila</taxon>
        <taxon>Sophophora</taxon>
    </lineage>
</organism>
<name>A0AB39ZA81_DROSZ</name>
<dbReference type="EC" id="3.2.1.-" evidence="8"/>
<proteinExistence type="inferred from homology"/>
<feature type="signal peptide" evidence="9">
    <location>
        <begin position="1"/>
        <end position="20"/>
    </location>
</feature>
<dbReference type="SUPFAM" id="SSF48225">
    <property type="entry name" value="Seven-hairpin glycosidases"/>
    <property type="match status" value="1"/>
</dbReference>
<comment type="pathway">
    <text evidence="2">Protein modification; protein glycosylation.</text>
</comment>
<evidence type="ECO:0000313" key="11">
    <source>
        <dbReference type="RefSeq" id="XP_016931058.3"/>
    </source>
</evidence>
<reference evidence="11" key="2">
    <citation type="submission" date="2025-08" db="UniProtKB">
        <authorList>
            <consortium name="RefSeq"/>
        </authorList>
    </citation>
    <scope>IDENTIFICATION</scope>
</reference>
<dbReference type="GO" id="GO:0005975">
    <property type="term" value="P:carbohydrate metabolic process"/>
    <property type="evidence" value="ECO:0007669"/>
    <property type="project" value="InterPro"/>
</dbReference>
<comment type="similarity">
    <text evidence="3 8">Belongs to the glycosyl hydrolase 47 family.</text>
</comment>
<evidence type="ECO:0000313" key="10">
    <source>
        <dbReference type="Proteomes" id="UP001652628"/>
    </source>
</evidence>
<dbReference type="AlphaFoldDB" id="A0AB39ZA81"/>
<evidence type="ECO:0000256" key="4">
    <source>
        <dbReference type="ARBA" id="ARBA00022801"/>
    </source>
</evidence>
<dbReference type="InterPro" id="IPR001382">
    <property type="entry name" value="Glyco_hydro_47"/>
</dbReference>
<evidence type="ECO:0000256" key="7">
    <source>
        <dbReference type="PIRSR" id="PIRSR601382-3"/>
    </source>
</evidence>
<evidence type="ECO:0000256" key="1">
    <source>
        <dbReference type="ARBA" id="ARBA00001913"/>
    </source>
</evidence>
<dbReference type="InterPro" id="IPR050749">
    <property type="entry name" value="Glycosyl_Hydrolase_47"/>
</dbReference>
<dbReference type="GO" id="GO:0005509">
    <property type="term" value="F:calcium ion binding"/>
    <property type="evidence" value="ECO:0007669"/>
    <property type="project" value="InterPro"/>
</dbReference>
<dbReference type="InterPro" id="IPR012341">
    <property type="entry name" value="6hp_glycosidase-like_sf"/>
</dbReference>
<dbReference type="PANTHER" id="PTHR11742">
    <property type="entry name" value="MANNOSYL-OLIGOSACCHARIDE ALPHA-1,2-MANNOSIDASE-RELATED"/>
    <property type="match status" value="1"/>
</dbReference>
<dbReference type="PRINTS" id="PR00747">
    <property type="entry name" value="GLYHDRLASE47"/>
</dbReference>
<keyword evidence="10" id="KW-1185">Reference proteome</keyword>
<keyword evidence="8" id="KW-0326">Glycosidase</keyword>
<reference evidence="10" key="1">
    <citation type="submission" date="2025-05" db="UniProtKB">
        <authorList>
            <consortium name="RefSeq"/>
        </authorList>
    </citation>
    <scope>NUCLEOTIDE SEQUENCE [LARGE SCALE GENOMIC DNA]</scope>
</reference>
<dbReference type="GO" id="GO:0005783">
    <property type="term" value="C:endoplasmic reticulum"/>
    <property type="evidence" value="ECO:0007669"/>
    <property type="project" value="TreeGrafter"/>
</dbReference>
<dbReference type="GO" id="GO:0004571">
    <property type="term" value="F:mannosyl-oligosaccharide 1,2-alpha-mannosidase activity"/>
    <property type="evidence" value="ECO:0007669"/>
    <property type="project" value="UniProtKB-EC"/>
</dbReference>
<dbReference type="GO" id="GO:0006491">
    <property type="term" value="P:N-glycan processing"/>
    <property type="evidence" value="ECO:0007669"/>
    <property type="project" value="UniProtKB-ARBA"/>
</dbReference>
<dbReference type="Pfam" id="PF01532">
    <property type="entry name" value="Glyco_hydro_47"/>
    <property type="match status" value="1"/>
</dbReference>
<keyword evidence="5 7" id="KW-1015">Disulfide bond</keyword>
<evidence type="ECO:0000256" key="2">
    <source>
        <dbReference type="ARBA" id="ARBA00004922"/>
    </source>
</evidence>
<protein>
    <recommendedName>
        <fullName evidence="8">alpha-1,2-Mannosidase</fullName>
        <ecNumber evidence="8">3.2.1.-</ecNumber>
    </recommendedName>
</protein>
<dbReference type="GO" id="GO:0000139">
    <property type="term" value="C:Golgi membrane"/>
    <property type="evidence" value="ECO:0007669"/>
    <property type="project" value="UniProtKB-SubCell"/>
</dbReference>
<keyword evidence="4 8" id="KW-0378">Hydrolase</keyword>
<accession>A0AB39ZA81</accession>
<gene>
    <name evidence="11" type="primary">LOC108010666</name>
</gene>
<dbReference type="GeneID" id="108010666"/>
<evidence type="ECO:0000256" key="6">
    <source>
        <dbReference type="PIRSR" id="PIRSR601382-2"/>
    </source>
</evidence>